<feature type="compositionally biased region" description="Polar residues" evidence="1">
    <location>
        <begin position="43"/>
        <end position="54"/>
    </location>
</feature>
<dbReference type="Gene3D" id="2.160.20.10">
    <property type="entry name" value="Single-stranded right-handed beta-helix, Pectin lyase-like"/>
    <property type="match status" value="1"/>
</dbReference>
<dbReference type="SUPFAM" id="SSF51126">
    <property type="entry name" value="Pectin lyase-like"/>
    <property type="match status" value="1"/>
</dbReference>
<evidence type="ECO:0000256" key="1">
    <source>
        <dbReference type="SAM" id="MobiDB-lite"/>
    </source>
</evidence>
<dbReference type="InterPro" id="IPR011050">
    <property type="entry name" value="Pectin_lyase_fold/virulence"/>
</dbReference>
<name>A0A2G5NUN6_9STAP</name>
<dbReference type="RefSeq" id="WP_099577151.1">
    <property type="nucleotide sequence ID" value="NZ_MJBI02000010.1"/>
</dbReference>
<evidence type="ECO:0000313" key="4">
    <source>
        <dbReference type="Proteomes" id="UP000229523"/>
    </source>
</evidence>
<evidence type="ECO:0000313" key="3">
    <source>
        <dbReference type="EMBL" id="RAI79140.1"/>
    </source>
</evidence>
<protein>
    <recommendedName>
        <fullName evidence="2">Rhamnogalacturonase A/B/Epimerase-like pectate lyase domain-containing protein</fullName>
    </recommendedName>
</protein>
<dbReference type="EMBL" id="MJBI02000010">
    <property type="protein sequence ID" value="RAI79140.1"/>
    <property type="molecule type" value="Genomic_DNA"/>
</dbReference>
<proteinExistence type="predicted"/>
<evidence type="ECO:0000259" key="2">
    <source>
        <dbReference type="Pfam" id="PF12708"/>
    </source>
</evidence>
<keyword evidence="4" id="KW-1185">Reference proteome</keyword>
<dbReference type="InterPro" id="IPR024535">
    <property type="entry name" value="RHGA/B-epi-like_pectate_lyase"/>
</dbReference>
<dbReference type="Pfam" id="PF12708">
    <property type="entry name" value="Pect-lyase_RHGA_epim"/>
    <property type="match status" value="1"/>
</dbReference>
<reference evidence="3 4" key="1">
    <citation type="journal article" date="2018" name="Front. Microbiol.">
        <title>Description and Comparative Genomics of Macrococcus caseolyticus subsp. hominis subsp. nov., Macrococcus goetzii sp. nov., Macrococcus epidermidis sp. nov., and Macrococcus bohemicus sp. nov., Novel Macrococci From Human Clinical Material With Virulence Potential and Suspected Uptake of Foreign DNA by Natural Transformation.</title>
        <authorList>
            <person name="Maslanova I."/>
            <person name="Wertheimer Z."/>
            <person name="Sedlacek I."/>
            <person name="Svec P."/>
            <person name="Indrakova A."/>
            <person name="Kovarovic V."/>
            <person name="Schumann P."/>
            <person name="Sproer C."/>
            <person name="Kralova S."/>
            <person name="Sedo O."/>
            <person name="Kristofova L."/>
            <person name="Vrbovska V."/>
            <person name="Fuzik T."/>
            <person name="Petras P."/>
            <person name="Zdrahal Z."/>
            <person name="Ruzickova V."/>
            <person name="Doskar J."/>
            <person name="Pantucek R."/>
        </authorList>
    </citation>
    <scope>NUCLEOTIDE SEQUENCE [LARGE SCALE GENOMIC DNA]</scope>
    <source>
        <strain evidence="3 4">CCM 4927</strain>
    </source>
</reference>
<feature type="domain" description="Rhamnogalacturonase A/B/Epimerase-like pectate lyase" evidence="2">
    <location>
        <begin position="55"/>
        <end position="116"/>
    </location>
</feature>
<dbReference type="PROSITE" id="PS51257">
    <property type="entry name" value="PROKAR_LIPOPROTEIN"/>
    <property type="match status" value="1"/>
</dbReference>
<sequence>MSFKKKWLLPAVAVTVLLTGCQDTDKEKSKETSTEETNKENVTQEAPSIKNAKQINVADFGAKPDDNKDDTDAITQAIEKSKEEAVEVVIPKGTYDTNKTIEVNDIKGLHIKGEGAIIKPKNPMTNPPEFYTMRLASSKDALSEIEIEGITIDGSKNPQDLYFTMKKADDFYKTAMTKGIAITNTKNLNIHDVNYKHMYGGYAIFAQEYRDVNIQNVKLEDVGGDDITDSFGMAIYLSGHKDDAVVNIDKVVSNAKTSKRSKEYMGWIGVVYENGTIQDANEDNWLKDQNTTINVTNSTFNDYETTFHVESTYGNVYWNTDDVKTRAKSYFIAAGVNGELRERSNNVEMNLLPFGRNDIVHGVYYTEGMKPKNYSFDMYNSVVNNIEIDGKRSPISAVYANNTTATFHNTTFNDVSNRLVANGTGTFIDSVVNLTKEANKNELGEFSENTQKINLEKSTINEAPKKTSAQNGKVPEKLKSTNKPIPKRENPLAPADLGREVAPLKAE</sequence>
<organism evidence="3 4">
    <name type="scientific">Macrococcoides goetzii</name>
    <dbReference type="NCBI Taxonomy" id="1891097"/>
    <lineage>
        <taxon>Bacteria</taxon>
        <taxon>Bacillati</taxon>
        <taxon>Bacillota</taxon>
        <taxon>Bacilli</taxon>
        <taxon>Bacillales</taxon>
        <taxon>Staphylococcaceae</taxon>
        <taxon>Macrococcoides</taxon>
    </lineage>
</organism>
<gene>
    <name evidence="3" type="ORF">BFS35_012365</name>
</gene>
<dbReference type="Proteomes" id="UP000229523">
    <property type="component" value="Unassembled WGS sequence"/>
</dbReference>
<feature type="region of interest" description="Disordered" evidence="1">
    <location>
        <begin position="457"/>
        <end position="507"/>
    </location>
</feature>
<accession>A0A2G5NUN6</accession>
<feature type="compositionally biased region" description="Polar residues" evidence="1">
    <location>
        <begin position="457"/>
        <end position="471"/>
    </location>
</feature>
<comment type="caution">
    <text evidence="3">The sequence shown here is derived from an EMBL/GenBank/DDBJ whole genome shotgun (WGS) entry which is preliminary data.</text>
</comment>
<dbReference type="InterPro" id="IPR012334">
    <property type="entry name" value="Pectin_lyas_fold"/>
</dbReference>
<feature type="region of interest" description="Disordered" evidence="1">
    <location>
        <begin position="23"/>
        <end position="55"/>
    </location>
</feature>
<feature type="compositionally biased region" description="Basic and acidic residues" evidence="1">
    <location>
        <begin position="23"/>
        <end position="39"/>
    </location>
</feature>
<dbReference type="AlphaFoldDB" id="A0A2G5NUN6"/>